<keyword evidence="9 10" id="KW-0739">Sodium transport</keyword>
<keyword evidence="8 10" id="KW-0472">Membrane</keyword>
<dbReference type="GO" id="GO:0015385">
    <property type="term" value="F:sodium:proton antiporter activity"/>
    <property type="evidence" value="ECO:0007669"/>
    <property type="project" value="InterPro"/>
</dbReference>
<dbReference type="Proteomes" id="UP000539111">
    <property type="component" value="Unassembled WGS sequence"/>
</dbReference>
<feature type="transmembrane region" description="Helical" evidence="10">
    <location>
        <begin position="111"/>
        <end position="131"/>
    </location>
</feature>
<feature type="transmembrane region" description="Helical" evidence="10">
    <location>
        <begin position="402"/>
        <end position="426"/>
    </location>
</feature>
<evidence type="ECO:0000313" key="12">
    <source>
        <dbReference type="EMBL" id="NYI67390.1"/>
    </source>
</evidence>
<keyword evidence="10" id="KW-0050">Antiport</keyword>
<feature type="transmembrane region" description="Helical" evidence="10">
    <location>
        <begin position="262"/>
        <end position="283"/>
    </location>
</feature>
<dbReference type="NCBIfam" id="TIGR00831">
    <property type="entry name" value="a_cpa1"/>
    <property type="match status" value="1"/>
</dbReference>
<dbReference type="Pfam" id="PF00999">
    <property type="entry name" value="Na_H_Exchanger"/>
    <property type="match status" value="1"/>
</dbReference>
<dbReference type="InterPro" id="IPR004705">
    <property type="entry name" value="Cation/H_exchanger_CPA1_bac"/>
</dbReference>
<gene>
    <name evidence="12" type="ORF">BJY26_001696</name>
</gene>
<evidence type="ECO:0000256" key="3">
    <source>
        <dbReference type="ARBA" id="ARBA00022475"/>
    </source>
</evidence>
<dbReference type="GO" id="GO:0051453">
    <property type="term" value="P:regulation of intracellular pH"/>
    <property type="evidence" value="ECO:0007669"/>
    <property type="project" value="TreeGrafter"/>
</dbReference>
<feature type="transmembrane region" description="Helical" evidence="10">
    <location>
        <begin position="233"/>
        <end position="250"/>
    </location>
</feature>
<evidence type="ECO:0000256" key="6">
    <source>
        <dbReference type="ARBA" id="ARBA00023053"/>
    </source>
</evidence>
<dbReference type="RefSeq" id="WP_179427319.1">
    <property type="nucleotide sequence ID" value="NZ_JACBZP010000001.1"/>
</dbReference>
<dbReference type="GO" id="GO:0005886">
    <property type="term" value="C:plasma membrane"/>
    <property type="evidence" value="ECO:0007669"/>
    <property type="project" value="UniProtKB-SubCell"/>
</dbReference>
<feature type="transmembrane region" description="Helical" evidence="10">
    <location>
        <begin position="295"/>
        <end position="314"/>
    </location>
</feature>
<evidence type="ECO:0000313" key="13">
    <source>
        <dbReference type="Proteomes" id="UP000539111"/>
    </source>
</evidence>
<comment type="subcellular location">
    <subcellularLocation>
        <location evidence="1 10">Cell membrane</location>
        <topology evidence="1 10">Multi-pass membrane protein</topology>
    </subcellularLocation>
</comment>
<dbReference type="PANTHER" id="PTHR10110:SF86">
    <property type="entry name" value="SODIUM_HYDROGEN EXCHANGER 7"/>
    <property type="match status" value="1"/>
</dbReference>
<dbReference type="InterPro" id="IPR006153">
    <property type="entry name" value="Cation/H_exchanger_TM"/>
</dbReference>
<evidence type="ECO:0000256" key="7">
    <source>
        <dbReference type="ARBA" id="ARBA00023065"/>
    </source>
</evidence>
<dbReference type="AlphaFoldDB" id="A0A7Z0D212"/>
<evidence type="ECO:0000256" key="8">
    <source>
        <dbReference type="ARBA" id="ARBA00023136"/>
    </source>
</evidence>
<evidence type="ECO:0000256" key="1">
    <source>
        <dbReference type="ARBA" id="ARBA00004651"/>
    </source>
</evidence>
<evidence type="ECO:0000256" key="4">
    <source>
        <dbReference type="ARBA" id="ARBA00022692"/>
    </source>
</evidence>
<name>A0A7Z0D212_9MICO</name>
<evidence type="ECO:0000256" key="9">
    <source>
        <dbReference type="ARBA" id="ARBA00023201"/>
    </source>
</evidence>
<feature type="domain" description="Cation/H+ exchanger transmembrane" evidence="11">
    <location>
        <begin position="20"/>
        <end position="426"/>
    </location>
</feature>
<keyword evidence="6 10" id="KW-0915">Sodium</keyword>
<feature type="transmembrane region" description="Helical" evidence="10">
    <location>
        <begin position="53"/>
        <end position="73"/>
    </location>
</feature>
<keyword evidence="7 10" id="KW-0406">Ion transport</keyword>
<sequence>MHIEHLLALLAGSLALTAFARWRGWPAPLLVTAAALAASYIPGIPQFTIDSNTILTLVLPPLLFSSALGVSYQDFHQSLRPIRRLGVTLVLATALAAGFVAYALVPDLTLPAAFLIGAVVAPPDAVSAMAIGRKLGLPRKLMTVLAGESLINDATSLTLFKVFLAAATGASMTLGQGLFVFADAVVVGVVVGVALGIAAHWLRMHLDDPTVNVVVGLLLPFVGYVLAEEIGGSGVLAVVAAGLLLGYNAPKTGYASRLQEQPVWSSLDILLEGFVFGLIGIQLKTVISDVASGPRGLLASIAVAFIVFAVVLVVRPLYVFSSHAWHLTLLRIRGRFLPRRFKRRKPPRWGPLADKPDPELDMTGRDLMVMSWTGMRGVVTLAAAASVPAVTDAGEPFPARDLVFLIAFTVTVGTLLLQGLTLPALITRLRVRNPQQRTEDQQAETRLYRLTSEAAMAKLEQDKPEWAAQYGEKLTDAAIERVTRTLNPQNRLMELVADETDRDDDPHAVELKNRSRLMGLLRREMLAVRRSVLVAERDAGRLDEEVMLKIQRELDAEELAMDNSWAARMRS</sequence>
<organism evidence="12 13">
    <name type="scientific">Spelaeicoccus albus</name>
    <dbReference type="NCBI Taxonomy" id="1280376"/>
    <lineage>
        <taxon>Bacteria</taxon>
        <taxon>Bacillati</taxon>
        <taxon>Actinomycetota</taxon>
        <taxon>Actinomycetes</taxon>
        <taxon>Micrococcales</taxon>
        <taxon>Brevibacteriaceae</taxon>
        <taxon>Spelaeicoccus</taxon>
    </lineage>
</organism>
<comment type="function">
    <text evidence="10">Na(+)/H(+) antiporter that extrudes sodium in exchange for external protons.</text>
</comment>
<dbReference type="GO" id="GO:0098719">
    <property type="term" value="P:sodium ion import across plasma membrane"/>
    <property type="evidence" value="ECO:0007669"/>
    <property type="project" value="TreeGrafter"/>
</dbReference>
<evidence type="ECO:0000256" key="10">
    <source>
        <dbReference type="RuleBase" id="RU366002"/>
    </source>
</evidence>
<comment type="caution">
    <text evidence="10">Lacks conserved residue(s) required for the propagation of feature annotation.</text>
</comment>
<comment type="caution">
    <text evidence="12">The sequence shown here is derived from an EMBL/GenBank/DDBJ whole genome shotgun (WGS) entry which is preliminary data.</text>
</comment>
<evidence type="ECO:0000256" key="5">
    <source>
        <dbReference type="ARBA" id="ARBA00022989"/>
    </source>
</evidence>
<keyword evidence="2 10" id="KW-0813">Transport</keyword>
<comment type="similarity">
    <text evidence="10">Belongs to the monovalent cation:proton antiporter 1 (CPA1) transporter (TC 2.A.36) family.</text>
</comment>
<feature type="transmembrane region" description="Helical" evidence="10">
    <location>
        <begin position="369"/>
        <end position="390"/>
    </location>
</feature>
<evidence type="ECO:0000256" key="2">
    <source>
        <dbReference type="ARBA" id="ARBA00022448"/>
    </source>
</evidence>
<feature type="transmembrane region" description="Helical" evidence="10">
    <location>
        <begin position="85"/>
        <end position="105"/>
    </location>
</feature>
<keyword evidence="4 10" id="KW-0812">Transmembrane</keyword>
<evidence type="ECO:0000259" key="11">
    <source>
        <dbReference type="Pfam" id="PF00999"/>
    </source>
</evidence>
<dbReference type="Gene3D" id="6.10.140.1330">
    <property type="match status" value="1"/>
</dbReference>
<protein>
    <submittedName>
        <fullName evidence="12">CPA1 family monovalent cation:H+ antiporter</fullName>
    </submittedName>
</protein>
<dbReference type="GO" id="GO:0015386">
    <property type="term" value="F:potassium:proton antiporter activity"/>
    <property type="evidence" value="ECO:0007669"/>
    <property type="project" value="TreeGrafter"/>
</dbReference>
<feature type="transmembrane region" description="Helical" evidence="10">
    <location>
        <begin position="178"/>
        <end position="202"/>
    </location>
</feature>
<reference evidence="12 13" key="1">
    <citation type="submission" date="2020-07" db="EMBL/GenBank/DDBJ databases">
        <title>Sequencing the genomes of 1000 actinobacteria strains.</title>
        <authorList>
            <person name="Klenk H.-P."/>
        </authorList>
    </citation>
    <scope>NUCLEOTIDE SEQUENCE [LARGE SCALE GENOMIC DNA]</scope>
    <source>
        <strain evidence="12 13">DSM 26341</strain>
    </source>
</reference>
<proteinExistence type="inferred from homology"/>
<keyword evidence="3 10" id="KW-1003">Cell membrane</keyword>
<keyword evidence="5 10" id="KW-1133">Transmembrane helix</keyword>
<dbReference type="InterPro" id="IPR018422">
    <property type="entry name" value="Cation/H_exchanger_CPA1"/>
</dbReference>
<dbReference type="EMBL" id="JACBZP010000001">
    <property type="protein sequence ID" value="NYI67390.1"/>
    <property type="molecule type" value="Genomic_DNA"/>
</dbReference>
<dbReference type="PANTHER" id="PTHR10110">
    <property type="entry name" value="SODIUM/HYDROGEN EXCHANGER"/>
    <property type="match status" value="1"/>
</dbReference>
<accession>A0A7Z0D212</accession>
<keyword evidence="13" id="KW-1185">Reference proteome</keyword>